<evidence type="ECO:0000259" key="6">
    <source>
        <dbReference type="Pfam" id="PF13508"/>
    </source>
</evidence>
<name>G0JLW9_9PROT</name>
<accession>G0JLW9</accession>
<dbReference type="Proteomes" id="UP000009220">
    <property type="component" value="Chromosome"/>
</dbReference>
<sequence length="177" mass="19617">MPRCKTRLISRARFGVLEEQCLDPQRHNRPAFTSGVGELDEYLHRFAVQQSKKGIAVVRVLVDTDLPKTILGYYSLSAAQIDAAQMDARTQQKLPRYPVPCFRLGRLAVHSTHQGLGLGRILMGCVVARCLEARKQVAAYALVVDAQGEEAKAFYAHYGFTPCQGNPMILYLPLGAN</sequence>
<comment type="catalytic activity">
    <reaction evidence="5">
        <text>glycyl-tRNA(Gly) + acetyl-CoA = N-acetylglycyl-tRNA(Gly) + CoA + H(+)</text>
        <dbReference type="Rhea" id="RHEA:81867"/>
        <dbReference type="Rhea" id="RHEA-COMP:9683"/>
        <dbReference type="Rhea" id="RHEA-COMP:19766"/>
        <dbReference type="ChEBI" id="CHEBI:15378"/>
        <dbReference type="ChEBI" id="CHEBI:57287"/>
        <dbReference type="ChEBI" id="CHEBI:57288"/>
        <dbReference type="ChEBI" id="CHEBI:78522"/>
        <dbReference type="ChEBI" id="CHEBI:232036"/>
    </reaction>
</comment>
<feature type="domain" description="N-acetyltransferase" evidence="6">
    <location>
        <begin position="102"/>
        <end position="161"/>
    </location>
</feature>
<keyword evidence="4" id="KW-0012">Acyltransferase</keyword>
<evidence type="ECO:0000256" key="4">
    <source>
        <dbReference type="ARBA" id="ARBA00023315"/>
    </source>
</evidence>
<dbReference type="SUPFAM" id="SSF55729">
    <property type="entry name" value="Acyl-CoA N-acyltransferases (Nat)"/>
    <property type="match status" value="1"/>
</dbReference>
<dbReference type="KEGG" id="afi:Acife_3219"/>
<keyword evidence="1" id="KW-0678">Repressor</keyword>
<protein>
    <submittedName>
        <fullName evidence="7">GCN5-related N-acetyltransferase</fullName>
    </submittedName>
</protein>
<dbReference type="Gene3D" id="3.40.630.30">
    <property type="match status" value="1"/>
</dbReference>
<dbReference type="AlphaFoldDB" id="G0JLW9"/>
<dbReference type="STRING" id="743299.Acife_3219"/>
<dbReference type="CDD" id="cd04301">
    <property type="entry name" value="NAT_SF"/>
    <property type="match status" value="1"/>
</dbReference>
<evidence type="ECO:0000256" key="1">
    <source>
        <dbReference type="ARBA" id="ARBA00022491"/>
    </source>
</evidence>
<evidence type="ECO:0000313" key="7">
    <source>
        <dbReference type="EMBL" id="AEM49281.1"/>
    </source>
</evidence>
<dbReference type="InterPro" id="IPR000182">
    <property type="entry name" value="GNAT_dom"/>
</dbReference>
<dbReference type="GO" id="GO:0016747">
    <property type="term" value="F:acyltransferase activity, transferring groups other than amino-acyl groups"/>
    <property type="evidence" value="ECO:0007669"/>
    <property type="project" value="InterPro"/>
</dbReference>
<organism evidence="7 8">
    <name type="scientific">Acidithiobacillus ferrivorans SS3</name>
    <dbReference type="NCBI Taxonomy" id="743299"/>
    <lineage>
        <taxon>Bacteria</taxon>
        <taxon>Pseudomonadati</taxon>
        <taxon>Pseudomonadota</taxon>
        <taxon>Acidithiobacillia</taxon>
        <taxon>Acidithiobacillales</taxon>
        <taxon>Acidithiobacillaceae</taxon>
        <taxon>Acidithiobacillus</taxon>
    </lineage>
</organism>
<dbReference type="eggNOG" id="COG0456">
    <property type="taxonomic scope" value="Bacteria"/>
</dbReference>
<dbReference type="PANTHER" id="PTHR36449:SF1">
    <property type="entry name" value="ACETYLTRANSFERASE"/>
    <property type="match status" value="1"/>
</dbReference>
<gene>
    <name evidence="7" type="ORF">Acife_3219</name>
</gene>
<dbReference type="PANTHER" id="PTHR36449">
    <property type="entry name" value="ACETYLTRANSFERASE-RELATED"/>
    <property type="match status" value="1"/>
</dbReference>
<evidence type="ECO:0000313" key="8">
    <source>
        <dbReference type="Proteomes" id="UP000009220"/>
    </source>
</evidence>
<dbReference type="EMBL" id="CP002985">
    <property type="protein sequence ID" value="AEM49281.1"/>
    <property type="molecule type" value="Genomic_DNA"/>
</dbReference>
<evidence type="ECO:0000256" key="3">
    <source>
        <dbReference type="ARBA" id="ARBA00022679"/>
    </source>
</evidence>
<evidence type="ECO:0000256" key="2">
    <source>
        <dbReference type="ARBA" id="ARBA00022649"/>
    </source>
</evidence>
<reference evidence="7 8" key="1">
    <citation type="journal article" date="2011" name="J. Bacteriol.">
        <title>Draft genome of the psychrotolerant acidophile Acidithiobacillus ferrivorans SS3.</title>
        <authorList>
            <person name="Liljeqvist M."/>
            <person name="Valdes J."/>
            <person name="Holmes D.S."/>
            <person name="Dopson M."/>
        </authorList>
    </citation>
    <scope>NUCLEOTIDE SEQUENCE [LARGE SCALE GENOMIC DNA]</scope>
    <source>
        <strain evidence="7 8">SS3</strain>
    </source>
</reference>
<dbReference type="HOGENOM" id="CLU_101288_3_1_6"/>
<dbReference type="InterPro" id="IPR016181">
    <property type="entry name" value="Acyl_CoA_acyltransferase"/>
</dbReference>
<keyword evidence="3 7" id="KW-0808">Transferase</keyword>
<evidence type="ECO:0000256" key="5">
    <source>
        <dbReference type="ARBA" id="ARBA00049880"/>
    </source>
</evidence>
<dbReference type="Pfam" id="PF13508">
    <property type="entry name" value="Acetyltransf_7"/>
    <property type="match status" value="1"/>
</dbReference>
<keyword evidence="2" id="KW-1277">Toxin-antitoxin system</keyword>
<proteinExistence type="predicted"/>